<dbReference type="GO" id="GO:0052717">
    <property type="term" value="F:tRNA-specific adenosine-34 deaminase activity"/>
    <property type="evidence" value="ECO:0007669"/>
    <property type="project" value="TreeGrafter"/>
</dbReference>
<reference evidence="5 6" key="1">
    <citation type="submission" date="2018-05" db="EMBL/GenBank/DDBJ databases">
        <title>Genome sequencing and assembly of the regulated plant pathogen Lachnellula willkommii and related sister species for the development of diagnostic species identification markers.</title>
        <authorList>
            <person name="Giroux E."/>
            <person name="Bilodeau G."/>
        </authorList>
    </citation>
    <scope>NUCLEOTIDE SEQUENCE [LARGE SCALE GENOMIC DNA]</scope>
    <source>
        <strain evidence="5 6">CBS 268.59</strain>
    </source>
</reference>
<keyword evidence="1" id="KW-0819">tRNA processing</keyword>
<proteinExistence type="inferred from homology"/>
<comment type="similarity">
    <text evidence="2">Belongs to the cytidine and deoxycytidylate deaminase family. ADAT3 subfamily.</text>
</comment>
<comment type="caution">
    <text evidence="5">The sequence shown here is derived from an EMBL/GenBank/DDBJ whole genome shotgun (WGS) entry which is preliminary data.</text>
</comment>
<dbReference type="PANTHER" id="PTHR11079:SF156">
    <property type="entry name" value="INACTIVE TRNA-SPECIFIC ADENOSINE DEAMINASE-LIKE PROTEIN 3-RELATED"/>
    <property type="match status" value="1"/>
</dbReference>
<evidence type="ECO:0000256" key="3">
    <source>
        <dbReference type="SAM" id="MobiDB-lite"/>
    </source>
</evidence>
<dbReference type="AlphaFoldDB" id="A0A8T9CFA0"/>
<dbReference type="InterPro" id="IPR016193">
    <property type="entry name" value="Cytidine_deaminase-like"/>
</dbReference>
<accession>A0A8T9CFA0</accession>
<evidence type="ECO:0000256" key="1">
    <source>
        <dbReference type="ARBA" id="ARBA00022694"/>
    </source>
</evidence>
<evidence type="ECO:0000256" key="2">
    <source>
        <dbReference type="ARBA" id="ARBA00038160"/>
    </source>
</evidence>
<keyword evidence="6" id="KW-1185">Reference proteome</keyword>
<evidence type="ECO:0000313" key="5">
    <source>
        <dbReference type="EMBL" id="TVY84509.1"/>
    </source>
</evidence>
<dbReference type="SUPFAM" id="SSF53927">
    <property type="entry name" value="Cytidine deaminase-like"/>
    <property type="match status" value="1"/>
</dbReference>
<protein>
    <submittedName>
        <fullName evidence="5">tRNA-specific adenosine deaminase subunit TAD3</fullName>
    </submittedName>
</protein>
<feature type="region of interest" description="Disordered" evidence="3">
    <location>
        <begin position="1"/>
        <end position="21"/>
    </location>
</feature>
<gene>
    <name evidence="5" type="primary">TAD3</name>
    <name evidence="5" type="ORF">LSUE1_G000640</name>
</gene>
<dbReference type="Pfam" id="PF00383">
    <property type="entry name" value="dCMP_cyt_deam_1"/>
    <property type="match status" value="1"/>
</dbReference>
<dbReference type="PANTHER" id="PTHR11079">
    <property type="entry name" value="CYTOSINE DEAMINASE FAMILY MEMBER"/>
    <property type="match status" value="1"/>
</dbReference>
<dbReference type="OrthoDB" id="3180714at2759"/>
<sequence>MTSNNENLRPAEQRSDLTTIPEIPGGTLEFLKTKLETTTRDKNITVYVTKVPNKLASEASNLIRSVLSTTEGAVDLQHLRRFAKCQDVPIHVRNAYAAVSTDKIAVLGGRVFLIVAPIAAVTQQKLVELLSPTLGSLSFFTINVPMLAPTSQEQASLWSTQYWPTVYKKSNPFGPHPSIISRSEEEMQGDVEKWMDLAAEVARQSKATGMGEAFGVVVVERVDGVARPVAVAGDARWLDWPKDSPGNVTAHATLRAIDMVAKQVRQSHQVGEEQAREALDGGLGIFRGEPELPIEREHFRTSMDKEGYLCHKLELYCTHEPCVMCSMAIVHSRFEKVVFEHRMNRTGGLCADGDLGHGMFWRKELNWQLLAWQWFRPAPAPAEIELNQLRISNVAKGSEKPARSISPSSDMNV</sequence>
<name>A0A8T9CFA0_9HELO</name>
<dbReference type="GO" id="GO:0005634">
    <property type="term" value="C:nucleus"/>
    <property type="evidence" value="ECO:0007669"/>
    <property type="project" value="TreeGrafter"/>
</dbReference>
<evidence type="ECO:0000313" key="6">
    <source>
        <dbReference type="Proteomes" id="UP000469558"/>
    </source>
</evidence>
<dbReference type="Gene3D" id="3.40.140.10">
    <property type="entry name" value="Cytidine Deaminase, domain 2"/>
    <property type="match status" value="1"/>
</dbReference>
<dbReference type="EMBL" id="QGMK01000078">
    <property type="protein sequence ID" value="TVY84509.1"/>
    <property type="molecule type" value="Genomic_DNA"/>
</dbReference>
<feature type="domain" description="CMP/dCMP-type deaminase" evidence="4">
    <location>
        <begin position="189"/>
        <end position="352"/>
    </location>
</feature>
<dbReference type="GO" id="GO:0005737">
    <property type="term" value="C:cytoplasm"/>
    <property type="evidence" value="ECO:0007669"/>
    <property type="project" value="TreeGrafter"/>
</dbReference>
<dbReference type="Proteomes" id="UP000469558">
    <property type="component" value="Unassembled WGS sequence"/>
</dbReference>
<dbReference type="PROSITE" id="PS51747">
    <property type="entry name" value="CYT_DCMP_DEAMINASES_2"/>
    <property type="match status" value="1"/>
</dbReference>
<dbReference type="GO" id="GO:0008033">
    <property type="term" value="P:tRNA processing"/>
    <property type="evidence" value="ECO:0007669"/>
    <property type="project" value="UniProtKB-KW"/>
</dbReference>
<organism evidence="5 6">
    <name type="scientific">Lachnellula suecica</name>
    <dbReference type="NCBI Taxonomy" id="602035"/>
    <lineage>
        <taxon>Eukaryota</taxon>
        <taxon>Fungi</taxon>
        <taxon>Dikarya</taxon>
        <taxon>Ascomycota</taxon>
        <taxon>Pezizomycotina</taxon>
        <taxon>Leotiomycetes</taxon>
        <taxon>Helotiales</taxon>
        <taxon>Lachnaceae</taxon>
        <taxon>Lachnellula</taxon>
    </lineage>
</organism>
<evidence type="ECO:0000259" key="4">
    <source>
        <dbReference type="PROSITE" id="PS51747"/>
    </source>
</evidence>
<dbReference type="InterPro" id="IPR002125">
    <property type="entry name" value="CMP_dCMP_dom"/>
</dbReference>